<protein>
    <submittedName>
        <fullName evidence="1">Uncharacterized protein</fullName>
    </submittedName>
</protein>
<dbReference type="AlphaFoldDB" id="A0A1G1XKM8"/>
<evidence type="ECO:0000313" key="1">
    <source>
        <dbReference type="EMBL" id="OGY40512.1"/>
    </source>
</evidence>
<name>A0A1G1XKM8_9BACT</name>
<sequence>MDIKKILLSVSALVLVGVLSLGFVDSVFAYRGDSTQTGPNYTVERHAAMTKAFESNDYAAWKNLMQGRGMASRVITAENFGKFAEIHKLIDQGKYTEANTARQELGLGMGRGRMLK</sequence>
<dbReference type="STRING" id="1797529.A2570_02075"/>
<comment type="caution">
    <text evidence="1">The sequence shown here is derived from an EMBL/GenBank/DDBJ whole genome shotgun (WGS) entry which is preliminary data.</text>
</comment>
<gene>
    <name evidence="1" type="ORF">A2570_02075</name>
</gene>
<evidence type="ECO:0000313" key="2">
    <source>
        <dbReference type="Proteomes" id="UP000178570"/>
    </source>
</evidence>
<proteinExistence type="predicted"/>
<dbReference type="EMBL" id="MHHY01000007">
    <property type="protein sequence ID" value="OGY40512.1"/>
    <property type="molecule type" value="Genomic_DNA"/>
</dbReference>
<dbReference type="Proteomes" id="UP000178570">
    <property type="component" value="Unassembled WGS sequence"/>
</dbReference>
<accession>A0A1G1XKM8</accession>
<reference evidence="1 2" key="1">
    <citation type="journal article" date="2016" name="Nat. Commun.">
        <title>Thousands of microbial genomes shed light on interconnected biogeochemical processes in an aquifer system.</title>
        <authorList>
            <person name="Anantharaman K."/>
            <person name="Brown C.T."/>
            <person name="Hug L.A."/>
            <person name="Sharon I."/>
            <person name="Castelle C.J."/>
            <person name="Probst A.J."/>
            <person name="Thomas B.C."/>
            <person name="Singh A."/>
            <person name="Wilkins M.J."/>
            <person name="Karaoz U."/>
            <person name="Brodie E.L."/>
            <person name="Williams K.H."/>
            <person name="Hubbard S.S."/>
            <person name="Banfield J.F."/>
        </authorList>
    </citation>
    <scope>NUCLEOTIDE SEQUENCE [LARGE SCALE GENOMIC DNA]</scope>
</reference>
<organism evidence="1 2">
    <name type="scientific">Candidatus Brennerbacteria bacterium RIFOXYD1_FULL_41_16</name>
    <dbReference type="NCBI Taxonomy" id="1797529"/>
    <lineage>
        <taxon>Bacteria</taxon>
        <taxon>Candidatus Brenneribacteriota</taxon>
    </lineage>
</organism>